<dbReference type="GO" id="GO:0009306">
    <property type="term" value="P:protein secretion"/>
    <property type="evidence" value="ECO:0007669"/>
    <property type="project" value="InterPro"/>
</dbReference>
<dbReference type="GO" id="GO:0005886">
    <property type="term" value="C:plasma membrane"/>
    <property type="evidence" value="ECO:0007669"/>
    <property type="project" value="TreeGrafter"/>
</dbReference>
<dbReference type="AlphaFoldDB" id="A0A942ZAH2"/>
<dbReference type="InterPro" id="IPR029025">
    <property type="entry name" value="T3SS_substrate_exporter_C"/>
</dbReference>
<dbReference type="Proteomes" id="UP000724672">
    <property type="component" value="Unassembled WGS sequence"/>
</dbReference>
<dbReference type="Pfam" id="PF01312">
    <property type="entry name" value="Bac_export_2"/>
    <property type="match status" value="1"/>
</dbReference>
<protein>
    <submittedName>
        <fullName evidence="1">EscU/YscU/HrcU family type III secretion system export apparatus switch protein</fullName>
    </submittedName>
</protein>
<dbReference type="Gene3D" id="3.40.1690.10">
    <property type="entry name" value="secretion proteins EscU"/>
    <property type="match status" value="1"/>
</dbReference>
<name>A0A942ZAH2_9FIRM</name>
<dbReference type="InterPro" id="IPR006135">
    <property type="entry name" value="T3SS_substrate_exporter"/>
</dbReference>
<comment type="caution">
    <text evidence="1">The sequence shown here is derived from an EMBL/GenBank/DDBJ whole genome shotgun (WGS) entry which is preliminary data.</text>
</comment>
<keyword evidence="2" id="KW-1185">Reference proteome</keyword>
<reference evidence="1" key="1">
    <citation type="submission" date="2019-12" db="EMBL/GenBank/DDBJ databases">
        <title>Clostridiaceae gen. nov. sp. nov., isolated from sediment in Xinjiang, China.</title>
        <authorList>
            <person name="Zhang R."/>
        </authorList>
    </citation>
    <scope>NUCLEOTIDE SEQUENCE</scope>
    <source>
        <strain evidence="1">D2Q-11</strain>
    </source>
</reference>
<evidence type="ECO:0000313" key="2">
    <source>
        <dbReference type="Proteomes" id="UP000724672"/>
    </source>
</evidence>
<organism evidence="1 2">
    <name type="scientific">Anaeromonas frigoriresistens</name>
    <dbReference type="NCBI Taxonomy" id="2683708"/>
    <lineage>
        <taxon>Bacteria</taxon>
        <taxon>Bacillati</taxon>
        <taxon>Bacillota</taxon>
        <taxon>Tissierellia</taxon>
        <taxon>Tissierellales</taxon>
        <taxon>Thermohalobacteraceae</taxon>
        <taxon>Anaeromonas</taxon>
    </lineage>
</organism>
<dbReference type="PANTHER" id="PTHR30531">
    <property type="entry name" value="FLAGELLAR BIOSYNTHETIC PROTEIN FLHB"/>
    <property type="match status" value="1"/>
</dbReference>
<dbReference type="SUPFAM" id="SSF160544">
    <property type="entry name" value="EscU C-terminal domain-like"/>
    <property type="match status" value="1"/>
</dbReference>
<dbReference type="PANTHER" id="PTHR30531:SF12">
    <property type="entry name" value="FLAGELLAR BIOSYNTHETIC PROTEIN FLHB"/>
    <property type="match status" value="1"/>
</dbReference>
<proteinExistence type="predicted"/>
<accession>A0A942ZAH2</accession>
<dbReference type="EMBL" id="WSFT01000053">
    <property type="protein sequence ID" value="MBS4539780.1"/>
    <property type="molecule type" value="Genomic_DNA"/>
</dbReference>
<gene>
    <name evidence="1" type="ORF">GOQ27_15000</name>
</gene>
<sequence length="96" mass="10920">MKLERNRKVAIALKYKTNKDNAPKIIAKGKGIVAANILETGQKEDIYVYKDEKLVNKLFSIELGSEIPSELYEAIAGILAFVYEIDKKKGLYEERK</sequence>
<evidence type="ECO:0000313" key="1">
    <source>
        <dbReference type="EMBL" id="MBS4539780.1"/>
    </source>
</evidence>